<reference evidence="3" key="1">
    <citation type="journal article" date="2006" name="Proc. Natl. Acad. Sci. U.S.A.">
        <title>Genome analysis of the smallest free-living eukaryote Ostreococcus tauri unveils many unique features.</title>
        <authorList>
            <person name="Derelle E."/>
            <person name="Ferraz C."/>
            <person name="Rombauts S."/>
            <person name="Rouze P."/>
            <person name="Worden A.Z."/>
            <person name="Robbens S."/>
            <person name="Partensky F."/>
            <person name="Degroeve S."/>
            <person name="Echeynie S."/>
            <person name="Cooke R."/>
            <person name="Saeys Y."/>
            <person name="Wuyts J."/>
            <person name="Jabbari K."/>
            <person name="Bowler C."/>
            <person name="Panaud O."/>
            <person name="Piegu B."/>
            <person name="Ball S.G."/>
            <person name="Ral J.-P."/>
            <person name="Bouget F.-Y."/>
            <person name="Piganeau G."/>
            <person name="De Baets B."/>
            <person name="Picard A."/>
            <person name="Delseny M."/>
            <person name="Demaille J."/>
            <person name="Van de Peer Y."/>
            <person name="Moreau H."/>
        </authorList>
    </citation>
    <scope>NUCLEOTIDE SEQUENCE [LARGE SCALE GENOMIC DNA]</scope>
    <source>
        <strain evidence="3">OTTH 0595 / CCAP 157/2 / RCC745</strain>
    </source>
</reference>
<keyword evidence="3" id="KW-1185">Reference proteome</keyword>
<evidence type="ECO:0008006" key="4">
    <source>
        <dbReference type="Google" id="ProtNLM"/>
    </source>
</evidence>
<feature type="transmembrane region" description="Helical" evidence="1">
    <location>
        <begin position="110"/>
        <end position="131"/>
    </location>
</feature>
<dbReference type="OrthoDB" id="542507at2759"/>
<reference evidence="2 3" key="2">
    <citation type="journal article" date="2014" name="BMC Genomics">
        <title>An improved genome of the model marine alga Ostreococcus tauri unfolds by assessing Illumina de novo assemblies.</title>
        <authorList>
            <person name="Blanc-Mathieu R."/>
            <person name="Verhelst B."/>
            <person name="Derelle E."/>
            <person name="Rombauts S."/>
            <person name="Bouget F.Y."/>
            <person name="Carre I."/>
            <person name="Chateau A."/>
            <person name="Eyre-Walker A."/>
            <person name="Grimsley N."/>
            <person name="Moreau H."/>
            <person name="Piegu B."/>
            <person name="Rivals E."/>
            <person name="Schackwitz W."/>
            <person name="Van de Peer Y."/>
            <person name="Piganeau G."/>
        </authorList>
    </citation>
    <scope>NUCLEOTIDE SEQUENCE [LARGE SCALE GENOMIC DNA]</scope>
    <source>
        <strain evidence="3">OTTH 0595 / CCAP 157/2 / RCC745</strain>
    </source>
</reference>
<keyword evidence="1" id="KW-0812">Transmembrane</keyword>
<feature type="transmembrane region" description="Helical" evidence="1">
    <location>
        <begin position="195"/>
        <end position="214"/>
    </location>
</feature>
<dbReference type="EMBL" id="CAID01000002">
    <property type="protein sequence ID" value="CEG01283.1"/>
    <property type="molecule type" value="Genomic_DNA"/>
</dbReference>
<dbReference type="InParanoid" id="A0A096PAH7"/>
<comment type="caution">
    <text evidence="2">The sequence shown here is derived from an EMBL/GenBank/DDBJ whole genome shotgun (WGS) entry which is preliminary data.</text>
</comment>
<sequence length="417" mass="44724">MITVCTTLNGRAASNGVVSRDCFDRRRCVFVRARERTKERSGMARATTRVVVARASRREREGGFDAHTKRALSFASGTTVRAEDNRAVESSKIENEASPVKRWVRLFRTWALALAFAIGTTMVVPGGALAARSGGRMGGGSFRAASSFRSIGSGPTSMSSFRSVNAPSATTGAMPMRTSGFFIGPGLGMGYGMGYGMGGGFFNIIMLMMFASFISTALQQMNGGGDGLVSGGDSITVVKIQVGLLGTARSLQRDLERIADRADTSAPDGLHYVLQETVLALLRNPEYAIYGFAKSKVCRGPEQAEELFNDLALDERGKFEQETLVNVNNRKKATTAGSVPGADTNDYILVTIIAACDGGVKMPEITDALDMKTALKRLGAVRVDALQAVEVLWTPQEDGDVLTQTELLRDYPILVNL</sequence>
<evidence type="ECO:0000256" key="1">
    <source>
        <dbReference type="SAM" id="Phobius"/>
    </source>
</evidence>
<dbReference type="GeneID" id="9837254"/>
<dbReference type="Proteomes" id="UP000009170">
    <property type="component" value="Unassembled WGS sequence"/>
</dbReference>
<keyword evidence="1" id="KW-0472">Membrane</keyword>
<dbReference type="PANTHER" id="PTHR33975">
    <property type="entry name" value="MYELIN-ASSOCIATED OLIGODENDROCYTE BASIC PROTEIN"/>
    <property type="match status" value="1"/>
</dbReference>
<dbReference type="InterPro" id="IPR010903">
    <property type="entry name" value="DUF1517"/>
</dbReference>
<name>A0A096PAH7_OSTTA</name>
<evidence type="ECO:0000313" key="3">
    <source>
        <dbReference type="Proteomes" id="UP000009170"/>
    </source>
</evidence>
<protein>
    <recommendedName>
        <fullName evidence="4">DUF1517-domain-containing protein</fullName>
    </recommendedName>
</protein>
<keyword evidence="1" id="KW-1133">Transmembrane helix</keyword>
<dbReference type="STRING" id="70448.A0A096PAH7"/>
<dbReference type="InterPro" id="IPR053023">
    <property type="entry name" value="FLAP_modulator"/>
</dbReference>
<dbReference type="RefSeq" id="XP_022840874.1">
    <property type="nucleotide sequence ID" value="XM_022985197.1"/>
</dbReference>
<accession>A0A096PAH7</accession>
<dbReference type="AlphaFoldDB" id="A0A096PAH7"/>
<evidence type="ECO:0000313" key="2">
    <source>
        <dbReference type="EMBL" id="CEG01283.1"/>
    </source>
</evidence>
<proteinExistence type="predicted"/>
<organism evidence="2 3">
    <name type="scientific">Ostreococcus tauri</name>
    <name type="common">Marine green alga</name>
    <dbReference type="NCBI Taxonomy" id="70448"/>
    <lineage>
        <taxon>Eukaryota</taxon>
        <taxon>Viridiplantae</taxon>
        <taxon>Chlorophyta</taxon>
        <taxon>Mamiellophyceae</taxon>
        <taxon>Mamiellales</taxon>
        <taxon>Bathycoccaceae</taxon>
        <taxon>Ostreococcus</taxon>
    </lineage>
</organism>
<dbReference type="PANTHER" id="PTHR33975:SF2">
    <property type="entry name" value="MYELIN-ASSOCIATED OLIGODENDROCYTE BASIC PROTEIN"/>
    <property type="match status" value="1"/>
</dbReference>
<gene>
    <name evidence="2" type="ORF">OT_ostta02g05270</name>
</gene>
<dbReference type="KEGG" id="ota:OT_ostta02g05270"/>
<dbReference type="Pfam" id="PF07466">
    <property type="entry name" value="DUF1517"/>
    <property type="match status" value="1"/>
</dbReference>
<dbReference type="FunCoup" id="A0A096PAH7">
    <property type="interactions" value="513"/>
</dbReference>